<evidence type="ECO:0000259" key="1">
    <source>
        <dbReference type="Pfam" id="PF12674"/>
    </source>
</evidence>
<gene>
    <name evidence="2" type="ORF">CDL26_08380</name>
</gene>
<dbReference type="Proteomes" id="UP000234891">
    <property type="component" value="Unassembled WGS sequence"/>
</dbReference>
<dbReference type="Pfam" id="PF12674">
    <property type="entry name" value="Zn_ribbon_2"/>
    <property type="match status" value="1"/>
</dbReference>
<evidence type="ECO:0000313" key="2">
    <source>
        <dbReference type="EMBL" id="PLT72527.1"/>
    </source>
</evidence>
<evidence type="ECO:0000313" key="3">
    <source>
        <dbReference type="Proteomes" id="UP000234891"/>
    </source>
</evidence>
<accession>A0A2N5PBJ7</accession>
<dbReference type="AlphaFoldDB" id="A0A2N5PBJ7"/>
<proteinExistence type="predicted"/>
<dbReference type="InterPro" id="IPR025868">
    <property type="entry name" value="Zn_ribbon_dom_put"/>
</dbReference>
<feature type="domain" description="Putative zinc ribbon" evidence="1">
    <location>
        <begin position="3"/>
        <end position="76"/>
    </location>
</feature>
<name>A0A2N5PBJ7_MEDGN</name>
<sequence>MKTCIACGMPMNDIAEFAMNDDSKDYCVHCARPDGSMQSFEEKRSSLTNFIVKTQGFDKNAALKMAEAMMKKLPAWTKYFT</sequence>
<protein>
    <submittedName>
        <fullName evidence="2">AraC family transcriptional regulator</fullName>
    </submittedName>
</protein>
<dbReference type="RefSeq" id="WP_087361304.1">
    <property type="nucleotide sequence ID" value="NZ_NIHS01000012.1"/>
</dbReference>
<dbReference type="EMBL" id="NIHS01000012">
    <property type="protein sequence ID" value="PLT72527.1"/>
    <property type="molecule type" value="Genomic_DNA"/>
</dbReference>
<comment type="caution">
    <text evidence="2">The sequence shown here is derived from an EMBL/GenBank/DDBJ whole genome shotgun (WGS) entry which is preliminary data.</text>
</comment>
<reference evidence="2 3" key="1">
    <citation type="journal article" date="2017" name="Genome Med.">
        <title>A novel Ruminococcus gnavus clade enriched in inflammatory bowel disease patients.</title>
        <authorList>
            <person name="Hall A.B."/>
            <person name="Yassour M."/>
            <person name="Sauk J."/>
            <person name="Garner A."/>
            <person name="Jiang X."/>
            <person name="Arthur T."/>
            <person name="Lagoudas G.K."/>
            <person name="Vatanen T."/>
            <person name="Fornelos N."/>
            <person name="Wilson R."/>
            <person name="Bertha M."/>
            <person name="Cohen M."/>
            <person name="Garber J."/>
            <person name="Khalili H."/>
            <person name="Gevers D."/>
            <person name="Ananthakrishnan A.N."/>
            <person name="Kugathasan S."/>
            <person name="Lander E.S."/>
            <person name="Blainey P."/>
            <person name="Vlamakis H."/>
            <person name="Xavier R.J."/>
            <person name="Huttenhower C."/>
        </authorList>
    </citation>
    <scope>NUCLEOTIDE SEQUENCE [LARGE SCALE GENOMIC DNA]</scope>
    <source>
        <strain evidence="2 3">RJX1124</strain>
    </source>
</reference>
<organism evidence="2 3">
    <name type="scientific">Mediterraneibacter gnavus</name>
    <name type="common">Ruminococcus gnavus</name>
    <dbReference type="NCBI Taxonomy" id="33038"/>
    <lineage>
        <taxon>Bacteria</taxon>
        <taxon>Bacillati</taxon>
        <taxon>Bacillota</taxon>
        <taxon>Clostridia</taxon>
        <taxon>Lachnospirales</taxon>
        <taxon>Lachnospiraceae</taxon>
        <taxon>Mediterraneibacter</taxon>
    </lineage>
</organism>